<evidence type="ECO:0000256" key="2">
    <source>
        <dbReference type="ARBA" id="ARBA00022771"/>
    </source>
</evidence>
<dbReference type="InterPro" id="IPR017907">
    <property type="entry name" value="Znf_RING_CS"/>
</dbReference>
<proteinExistence type="predicted"/>
<dbReference type="PROSITE" id="PS00518">
    <property type="entry name" value="ZF_RING_1"/>
    <property type="match status" value="1"/>
</dbReference>
<comment type="caution">
    <text evidence="6">The sequence shown here is derived from an EMBL/GenBank/DDBJ whole genome shotgun (WGS) entry which is preliminary data.</text>
</comment>
<protein>
    <recommendedName>
        <fullName evidence="5">RING-type domain-containing protein</fullName>
    </recommendedName>
</protein>
<dbReference type="PANTHER" id="PTHR44080">
    <property type="entry name" value="E3 UBIQUITIN-PROTEIN LIGASE COP1"/>
    <property type="match status" value="1"/>
</dbReference>
<evidence type="ECO:0000313" key="7">
    <source>
        <dbReference type="Proteomes" id="UP001162131"/>
    </source>
</evidence>
<dbReference type="PROSITE" id="PS50089">
    <property type="entry name" value="ZF_RING_2"/>
    <property type="match status" value="1"/>
</dbReference>
<dbReference type="Gene3D" id="3.30.40.10">
    <property type="entry name" value="Zinc/RING finger domain, C3HC4 (zinc finger)"/>
    <property type="match status" value="1"/>
</dbReference>
<sequence length="359" mass="41261">MDLDVDLSIKVPVELILKEFECPVCFEHIKDACLTKCGHVFCKECIEECLNRRHECPNCKMETSLDQIVRNFHLDGVLKLLLEQREKAAKEFYDQILNQVIQRSDSVSRNPIETVFQENMRESLLAFEKYYDDLKERNERMKNKLRAEGIPEYAEKAAELDMHFNRSIDLIVEGYEKHMKSIAPSPVLLPIRLFLKVPKKNLTLDVHIPRTHTTRDLEQIIVEHYNSKGDQVQEFGQGNYIVHQAVQSGENDFIIIENPMDPIGKLDITPGSAIFFDGNILLKSDAPKQCFTLNFQKGQGMKTNYYHCSNCGISWICEPCAQSCHVGHNVKIAIPSHEPSWACCYCVKKGRCVIPNNKK</sequence>
<keyword evidence="1" id="KW-0479">Metal-binding</keyword>
<feature type="domain" description="RING-type" evidence="5">
    <location>
        <begin position="22"/>
        <end position="60"/>
    </location>
</feature>
<name>A0AAU9JK92_9CILI</name>
<dbReference type="EMBL" id="CAJZBQ010000038">
    <property type="protein sequence ID" value="CAG9325488.1"/>
    <property type="molecule type" value="Genomic_DNA"/>
</dbReference>
<evidence type="ECO:0000256" key="1">
    <source>
        <dbReference type="ARBA" id="ARBA00022723"/>
    </source>
</evidence>
<accession>A0AAU9JK92</accession>
<dbReference type="GO" id="GO:0043161">
    <property type="term" value="P:proteasome-mediated ubiquitin-dependent protein catabolic process"/>
    <property type="evidence" value="ECO:0007669"/>
    <property type="project" value="TreeGrafter"/>
</dbReference>
<evidence type="ECO:0000256" key="4">
    <source>
        <dbReference type="PROSITE-ProRule" id="PRU00175"/>
    </source>
</evidence>
<dbReference type="InterPro" id="IPR013083">
    <property type="entry name" value="Znf_RING/FYVE/PHD"/>
</dbReference>
<dbReference type="SMART" id="SM00184">
    <property type="entry name" value="RING"/>
    <property type="match status" value="1"/>
</dbReference>
<dbReference type="GO" id="GO:0061630">
    <property type="term" value="F:ubiquitin protein ligase activity"/>
    <property type="evidence" value="ECO:0007669"/>
    <property type="project" value="InterPro"/>
</dbReference>
<dbReference type="PANTHER" id="PTHR44080:SF1">
    <property type="entry name" value="E3 UBIQUITIN-PROTEIN LIGASE COP1"/>
    <property type="match status" value="1"/>
</dbReference>
<dbReference type="Pfam" id="PF13923">
    <property type="entry name" value="zf-C3HC4_2"/>
    <property type="match status" value="1"/>
</dbReference>
<organism evidence="6 7">
    <name type="scientific">Blepharisma stoltei</name>
    <dbReference type="NCBI Taxonomy" id="1481888"/>
    <lineage>
        <taxon>Eukaryota</taxon>
        <taxon>Sar</taxon>
        <taxon>Alveolata</taxon>
        <taxon>Ciliophora</taxon>
        <taxon>Postciliodesmatophora</taxon>
        <taxon>Heterotrichea</taxon>
        <taxon>Heterotrichida</taxon>
        <taxon>Blepharismidae</taxon>
        <taxon>Blepharisma</taxon>
    </lineage>
</organism>
<keyword evidence="2 4" id="KW-0863">Zinc-finger</keyword>
<reference evidence="6" key="1">
    <citation type="submission" date="2021-09" db="EMBL/GenBank/DDBJ databases">
        <authorList>
            <consortium name="AG Swart"/>
            <person name="Singh M."/>
            <person name="Singh A."/>
            <person name="Seah K."/>
            <person name="Emmerich C."/>
        </authorList>
    </citation>
    <scope>NUCLEOTIDE SEQUENCE</scope>
    <source>
        <strain evidence="6">ATCC30299</strain>
    </source>
</reference>
<dbReference type="GO" id="GO:0008270">
    <property type="term" value="F:zinc ion binding"/>
    <property type="evidence" value="ECO:0007669"/>
    <property type="project" value="UniProtKB-KW"/>
</dbReference>
<evidence type="ECO:0000256" key="3">
    <source>
        <dbReference type="ARBA" id="ARBA00022833"/>
    </source>
</evidence>
<dbReference type="InterPro" id="IPR001841">
    <property type="entry name" value="Znf_RING"/>
</dbReference>
<dbReference type="SUPFAM" id="SSF57850">
    <property type="entry name" value="RING/U-box"/>
    <property type="match status" value="1"/>
</dbReference>
<evidence type="ECO:0000259" key="5">
    <source>
        <dbReference type="PROSITE" id="PS50089"/>
    </source>
</evidence>
<keyword evidence="7" id="KW-1185">Reference proteome</keyword>
<dbReference type="AlphaFoldDB" id="A0AAU9JK92"/>
<dbReference type="Proteomes" id="UP001162131">
    <property type="component" value="Unassembled WGS sequence"/>
</dbReference>
<evidence type="ECO:0000313" key="6">
    <source>
        <dbReference type="EMBL" id="CAG9325488.1"/>
    </source>
</evidence>
<gene>
    <name evidence="6" type="ORF">BSTOLATCC_MIC38741</name>
</gene>
<keyword evidence="3" id="KW-0862">Zinc</keyword>
<dbReference type="InterPro" id="IPR042755">
    <property type="entry name" value="COP1"/>
</dbReference>